<keyword evidence="4" id="KW-0547">Nucleotide-binding</keyword>
<organism evidence="10 11">
    <name type="scientific">Cytobacillus firmus</name>
    <name type="common">Bacillus firmus</name>
    <dbReference type="NCBI Taxonomy" id="1399"/>
    <lineage>
        <taxon>Bacteria</taxon>
        <taxon>Bacillati</taxon>
        <taxon>Bacillota</taxon>
        <taxon>Bacilli</taxon>
        <taxon>Bacillales</taxon>
        <taxon>Bacillaceae</taxon>
        <taxon>Cytobacillus</taxon>
    </lineage>
</organism>
<comment type="similarity">
    <text evidence="1">Belongs to the ABC transporter superfamily.</text>
</comment>
<evidence type="ECO:0000256" key="8">
    <source>
        <dbReference type="ARBA" id="ARBA00023136"/>
    </source>
</evidence>
<evidence type="ECO:0000256" key="6">
    <source>
        <dbReference type="ARBA" id="ARBA00022967"/>
    </source>
</evidence>
<feature type="domain" description="ABC transporter" evidence="9">
    <location>
        <begin position="2"/>
        <end position="241"/>
    </location>
</feature>
<dbReference type="InterPro" id="IPR027417">
    <property type="entry name" value="P-loop_NTPase"/>
</dbReference>
<dbReference type="SMART" id="SM00382">
    <property type="entry name" value="AAA"/>
    <property type="match status" value="1"/>
</dbReference>
<dbReference type="FunFam" id="3.40.50.300:FF:000056">
    <property type="entry name" value="Cell division ATP-binding protein FtsE"/>
    <property type="match status" value="1"/>
</dbReference>
<evidence type="ECO:0000256" key="7">
    <source>
        <dbReference type="ARBA" id="ARBA00022970"/>
    </source>
</evidence>
<comment type="caution">
    <text evidence="10">The sequence shown here is derived from an EMBL/GenBank/DDBJ whole genome shotgun (WGS) entry which is preliminary data.</text>
</comment>
<sequence length="341" mass="37720">MIYIKDVQKIFSSKKGQVKAVDDVNLEVKEGEIFGVIGYSGAGKSTLIRMLNGLELPTHGSVTVAGNEVSKIKGSKLRKARQEISMIFQHFNLLWSRTVRENIAFPLEIAGISRQERLKRVDELIKLVGLEGREDAYPSQLSGGQKQRVGIARALANNPKVLLCDEATSALDPQTTDSILELLVDINERLGLTIVLITHEMHVIRKICHRVAVMEGGRIVEIGPVLDVFRNPKAVITKRFVQQVTEPEETKETVDHLVDLYPKGKVVQLGFVGESAEQPLITNLIRNFQVTVNILQGKISQTQNGSYGTLFIHVDGEAEEVAKAIEFIHSQQVGVEVISNA</sequence>
<dbReference type="InterPro" id="IPR050086">
    <property type="entry name" value="MetN_ABC_transporter-like"/>
</dbReference>
<dbReference type="SUPFAM" id="SSF52540">
    <property type="entry name" value="P-loop containing nucleoside triphosphate hydrolases"/>
    <property type="match status" value="1"/>
</dbReference>
<evidence type="ECO:0000313" key="11">
    <source>
        <dbReference type="Proteomes" id="UP000252731"/>
    </source>
</evidence>
<dbReference type="PROSITE" id="PS00211">
    <property type="entry name" value="ABC_TRANSPORTER_1"/>
    <property type="match status" value="1"/>
</dbReference>
<keyword evidence="2" id="KW-0813">Transport</keyword>
<dbReference type="InterPro" id="IPR003439">
    <property type="entry name" value="ABC_transporter-like_ATP-bd"/>
</dbReference>
<evidence type="ECO:0000256" key="5">
    <source>
        <dbReference type="ARBA" id="ARBA00022840"/>
    </source>
</evidence>
<dbReference type="InterPro" id="IPR041701">
    <property type="entry name" value="MetN_ABC"/>
</dbReference>
<proteinExistence type="inferred from homology"/>
<dbReference type="SUPFAM" id="SSF55021">
    <property type="entry name" value="ACT-like"/>
    <property type="match status" value="1"/>
</dbReference>
<dbReference type="GO" id="GO:0006865">
    <property type="term" value="P:amino acid transport"/>
    <property type="evidence" value="ECO:0007669"/>
    <property type="project" value="UniProtKB-KW"/>
</dbReference>
<keyword evidence="11" id="KW-1185">Reference proteome</keyword>
<evidence type="ECO:0000256" key="3">
    <source>
        <dbReference type="ARBA" id="ARBA00022475"/>
    </source>
</evidence>
<keyword evidence="6" id="KW-1278">Translocase</keyword>
<dbReference type="InterPro" id="IPR018449">
    <property type="entry name" value="NIL_domain"/>
</dbReference>
<dbReference type="RefSeq" id="WP_113883648.1">
    <property type="nucleotide sequence ID" value="NZ_QNSF01000008.1"/>
</dbReference>
<dbReference type="GO" id="GO:0016887">
    <property type="term" value="F:ATP hydrolysis activity"/>
    <property type="evidence" value="ECO:0007669"/>
    <property type="project" value="InterPro"/>
</dbReference>
<dbReference type="InterPro" id="IPR017871">
    <property type="entry name" value="ABC_transporter-like_CS"/>
</dbReference>
<keyword evidence="7" id="KW-0029">Amino-acid transport</keyword>
<evidence type="ECO:0000313" key="10">
    <source>
        <dbReference type="EMBL" id="RBP91318.1"/>
    </source>
</evidence>
<keyword evidence="3" id="KW-1003">Cell membrane</keyword>
<keyword evidence="5 10" id="KW-0067">ATP-binding</keyword>
<keyword evidence="8" id="KW-0472">Membrane</keyword>
<dbReference type="Gene3D" id="3.30.70.260">
    <property type="match status" value="1"/>
</dbReference>
<dbReference type="AlphaFoldDB" id="A0A366JTA8"/>
<dbReference type="PANTHER" id="PTHR43166:SF36">
    <property type="entry name" value="METHIONINE IMPORT ATP-BINDING PROTEIN METN 2"/>
    <property type="match status" value="1"/>
</dbReference>
<dbReference type="PROSITE" id="PS50893">
    <property type="entry name" value="ABC_TRANSPORTER_2"/>
    <property type="match status" value="1"/>
</dbReference>
<evidence type="ECO:0000256" key="4">
    <source>
        <dbReference type="ARBA" id="ARBA00022741"/>
    </source>
</evidence>
<name>A0A366JTA8_CYTFI</name>
<dbReference type="Gene3D" id="3.40.50.300">
    <property type="entry name" value="P-loop containing nucleotide triphosphate hydrolases"/>
    <property type="match status" value="1"/>
</dbReference>
<dbReference type="PANTHER" id="PTHR43166">
    <property type="entry name" value="AMINO ACID IMPORT ATP-BINDING PROTEIN"/>
    <property type="match status" value="1"/>
</dbReference>
<dbReference type="Pfam" id="PF09383">
    <property type="entry name" value="NIL"/>
    <property type="match status" value="1"/>
</dbReference>
<dbReference type="OrthoDB" id="9802264at2"/>
<evidence type="ECO:0000256" key="2">
    <source>
        <dbReference type="ARBA" id="ARBA00022448"/>
    </source>
</evidence>
<dbReference type="STRING" id="1399.VL14_03640"/>
<dbReference type="CDD" id="cd03258">
    <property type="entry name" value="ABC_MetN_methionine_transporter"/>
    <property type="match status" value="1"/>
</dbReference>
<evidence type="ECO:0000256" key="1">
    <source>
        <dbReference type="ARBA" id="ARBA00005417"/>
    </source>
</evidence>
<dbReference type="InterPro" id="IPR045865">
    <property type="entry name" value="ACT-like_dom_sf"/>
</dbReference>
<dbReference type="Pfam" id="PF00005">
    <property type="entry name" value="ABC_tran"/>
    <property type="match status" value="1"/>
</dbReference>
<dbReference type="GO" id="GO:0005886">
    <property type="term" value="C:plasma membrane"/>
    <property type="evidence" value="ECO:0007669"/>
    <property type="project" value="UniProtKB-ARBA"/>
</dbReference>
<dbReference type="GO" id="GO:0005524">
    <property type="term" value="F:ATP binding"/>
    <property type="evidence" value="ECO:0007669"/>
    <property type="project" value="UniProtKB-KW"/>
</dbReference>
<dbReference type="InterPro" id="IPR003593">
    <property type="entry name" value="AAA+_ATPase"/>
</dbReference>
<protein>
    <submittedName>
        <fullName evidence="10">D-methionine transport system ATP-binding protein</fullName>
    </submittedName>
</protein>
<dbReference type="EMBL" id="QNSF01000008">
    <property type="protein sequence ID" value="RBP91318.1"/>
    <property type="molecule type" value="Genomic_DNA"/>
</dbReference>
<accession>A0A366JTA8</accession>
<dbReference type="Proteomes" id="UP000252731">
    <property type="component" value="Unassembled WGS sequence"/>
</dbReference>
<dbReference type="SMART" id="SM00930">
    <property type="entry name" value="NIL"/>
    <property type="match status" value="1"/>
</dbReference>
<gene>
    <name evidence="10" type="ORF">DFO70_10898</name>
</gene>
<reference evidence="10 11" key="1">
    <citation type="submission" date="2018-06" db="EMBL/GenBank/DDBJ databases">
        <title>Freshwater and sediment microbial communities from various areas in North America, analyzing microbe dynamics in response to fracking.</title>
        <authorList>
            <person name="Lamendella R."/>
        </authorList>
    </citation>
    <scope>NUCLEOTIDE SEQUENCE [LARGE SCALE GENOMIC DNA]</scope>
    <source>
        <strain evidence="10 11">14_TX</strain>
    </source>
</reference>
<evidence type="ECO:0000259" key="9">
    <source>
        <dbReference type="PROSITE" id="PS50893"/>
    </source>
</evidence>